<organism evidence="2 3">
    <name type="scientific">Pseudokineococcus basanitobsidens</name>
    <dbReference type="NCBI Taxonomy" id="1926649"/>
    <lineage>
        <taxon>Bacteria</taxon>
        <taxon>Bacillati</taxon>
        <taxon>Actinomycetota</taxon>
        <taxon>Actinomycetes</taxon>
        <taxon>Kineosporiales</taxon>
        <taxon>Kineosporiaceae</taxon>
        <taxon>Pseudokineococcus</taxon>
    </lineage>
</organism>
<reference evidence="2 3" key="1">
    <citation type="journal article" date="2017" name="Int. J. Syst. Evol. Microbiol.">
        <title>Pseudokineococcus basanitobsidens sp. nov., isolated from volcanic rock.</title>
        <authorList>
            <person name="Lee D.W."/>
            <person name="Park M.Y."/>
            <person name="Kim J.J."/>
            <person name="Kim B.S."/>
        </authorList>
    </citation>
    <scope>NUCLEOTIDE SEQUENCE [LARGE SCALE GENOMIC DNA]</scope>
    <source>
        <strain evidence="2 3">DSM 103726</strain>
    </source>
</reference>
<name>A0ABU8RNX9_9ACTN</name>
<proteinExistence type="predicted"/>
<dbReference type="RefSeq" id="WP_339576176.1">
    <property type="nucleotide sequence ID" value="NZ_JBBIAA010000034.1"/>
</dbReference>
<comment type="caution">
    <text evidence="2">The sequence shown here is derived from an EMBL/GenBank/DDBJ whole genome shotgun (WGS) entry which is preliminary data.</text>
</comment>
<gene>
    <name evidence="2" type="ORF">WDZ17_15980</name>
</gene>
<protein>
    <submittedName>
        <fullName evidence="2">TIGR02678 family protein</fullName>
    </submittedName>
</protein>
<feature type="compositionally biased region" description="Basic and acidic residues" evidence="1">
    <location>
        <begin position="438"/>
        <end position="449"/>
    </location>
</feature>
<dbReference type="EMBL" id="JBBIAA010000034">
    <property type="protein sequence ID" value="MEJ5946796.1"/>
    <property type="molecule type" value="Genomic_DNA"/>
</dbReference>
<evidence type="ECO:0000256" key="1">
    <source>
        <dbReference type="SAM" id="MobiDB-lite"/>
    </source>
</evidence>
<feature type="compositionally biased region" description="Low complexity" evidence="1">
    <location>
        <begin position="226"/>
        <end position="256"/>
    </location>
</feature>
<sequence length="487" mass="51043">MSPPPGTDAASALASTEAHDAAERREAARALLVTPFVTASTAPQTLTLVRRHSAALRQAFATQLGCTLVVEASFARLVKAPPAPGAPSRPLRRGDVPLAPRTYAYLSLLAAGLLAPDVGEQVLVSALVEQVRADAAAAGIEVGDSLAERRRLVAAVEVLVGWGVLTETDGSVGAWGERRDEALLTVHRPLLPHLLARPLQDALRPGAPTASREPDPGADPEPAAGPEPEGEVGAAAEPGLGAAEAGTAEDTTAEGPDTQATEAQVPGAERRSLRRRLVEDPLVRREDLSPGEADALSRDRRDLGRVLDDLFGLTLEVRAEGALAYDPDGEVTDVVFPGPGTVRQAALLLLDALLDRTRPEAGTTALVDGRERPGVLAPWALVDEELTDLAGRNAAAWAEALATDVPRLRSEVVTLLESLSLARSTDAGLVVHPAAARYRPDPQRAEPTRARRRAAAGERTTPAPSGRPSTHVPPPEAEASLFDLEDP</sequence>
<evidence type="ECO:0000313" key="3">
    <source>
        <dbReference type="Proteomes" id="UP001387100"/>
    </source>
</evidence>
<dbReference type="NCBIfam" id="TIGR02678">
    <property type="entry name" value="TIGR02678 family protein"/>
    <property type="match status" value="1"/>
</dbReference>
<evidence type="ECO:0000313" key="2">
    <source>
        <dbReference type="EMBL" id="MEJ5946796.1"/>
    </source>
</evidence>
<feature type="region of interest" description="Disordered" evidence="1">
    <location>
        <begin position="433"/>
        <end position="487"/>
    </location>
</feature>
<feature type="region of interest" description="Disordered" evidence="1">
    <location>
        <begin position="204"/>
        <end position="276"/>
    </location>
</feature>
<dbReference type="Proteomes" id="UP001387100">
    <property type="component" value="Unassembled WGS sequence"/>
</dbReference>
<keyword evidence="3" id="KW-1185">Reference proteome</keyword>
<dbReference type="Pfam" id="PF09661">
    <property type="entry name" value="DUF2398"/>
    <property type="match status" value="1"/>
</dbReference>
<dbReference type="InterPro" id="IPR013494">
    <property type="entry name" value="CHP02678"/>
</dbReference>
<accession>A0ABU8RNX9</accession>